<evidence type="ECO:0000256" key="1">
    <source>
        <dbReference type="ARBA" id="ARBA00022679"/>
    </source>
</evidence>
<evidence type="ECO:0000313" key="5">
    <source>
        <dbReference type="Proteomes" id="UP000544110"/>
    </source>
</evidence>
<dbReference type="Pfam" id="PF00583">
    <property type="entry name" value="Acetyltransf_1"/>
    <property type="match status" value="1"/>
</dbReference>
<organism evidence="4 5">
    <name type="scientific">Nocardioides perillae</name>
    <dbReference type="NCBI Taxonomy" id="1119534"/>
    <lineage>
        <taxon>Bacteria</taxon>
        <taxon>Bacillati</taxon>
        <taxon>Actinomycetota</taxon>
        <taxon>Actinomycetes</taxon>
        <taxon>Propionibacteriales</taxon>
        <taxon>Nocardioidaceae</taxon>
        <taxon>Nocardioides</taxon>
    </lineage>
</organism>
<dbReference type="Gene3D" id="3.40.630.30">
    <property type="match status" value="1"/>
</dbReference>
<feature type="domain" description="N-acetyltransferase" evidence="3">
    <location>
        <begin position="20"/>
        <end position="177"/>
    </location>
</feature>
<dbReference type="AlphaFoldDB" id="A0A7Y9RX48"/>
<dbReference type="InterPro" id="IPR050832">
    <property type="entry name" value="Bact_Acetyltransf"/>
</dbReference>
<dbReference type="EMBL" id="JACCAC010000001">
    <property type="protein sequence ID" value="NYG56914.1"/>
    <property type="molecule type" value="Genomic_DNA"/>
</dbReference>
<reference evidence="4 5" key="1">
    <citation type="submission" date="2020-07" db="EMBL/GenBank/DDBJ databases">
        <title>Sequencing the genomes of 1000 actinobacteria strains.</title>
        <authorList>
            <person name="Klenk H.-P."/>
        </authorList>
    </citation>
    <scope>NUCLEOTIDE SEQUENCE [LARGE SCALE GENOMIC DNA]</scope>
    <source>
        <strain evidence="4 5">DSM 24552</strain>
    </source>
</reference>
<keyword evidence="1 4" id="KW-0808">Transferase</keyword>
<dbReference type="Proteomes" id="UP000544110">
    <property type="component" value="Unassembled WGS sequence"/>
</dbReference>
<keyword evidence="2" id="KW-0012">Acyltransferase</keyword>
<proteinExistence type="predicted"/>
<evidence type="ECO:0000313" key="4">
    <source>
        <dbReference type="EMBL" id="NYG56914.1"/>
    </source>
</evidence>
<comment type="caution">
    <text evidence="4">The sequence shown here is derived from an EMBL/GenBank/DDBJ whole genome shotgun (WGS) entry which is preliminary data.</text>
</comment>
<dbReference type="SUPFAM" id="SSF55729">
    <property type="entry name" value="Acyl-CoA N-acyltransferases (Nat)"/>
    <property type="match status" value="2"/>
</dbReference>
<dbReference type="PROSITE" id="PS51186">
    <property type="entry name" value="GNAT"/>
    <property type="match status" value="1"/>
</dbReference>
<evidence type="ECO:0000259" key="3">
    <source>
        <dbReference type="PROSITE" id="PS51186"/>
    </source>
</evidence>
<dbReference type="CDD" id="cd04301">
    <property type="entry name" value="NAT_SF"/>
    <property type="match status" value="1"/>
</dbReference>
<gene>
    <name evidence="4" type="ORF">BJ989_003218</name>
</gene>
<keyword evidence="5" id="KW-1185">Reference proteome</keyword>
<dbReference type="RefSeq" id="WP_179519093.1">
    <property type="nucleotide sequence ID" value="NZ_JACCAC010000001.1"/>
</dbReference>
<evidence type="ECO:0000256" key="2">
    <source>
        <dbReference type="ARBA" id="ARBA00023315"/>
    </source>
</evidence>
<dbReference type="PANTHER" id="PTHR43877">
    <property type="entry name" value="AMINOALKYLPHOSPHONATE N-ACETYLTRANSFERASE-RELATED-RELATED"/>
    <property type="match status" value="1"/>
</dbReference>
<dbReference type="InterPro" id="IPR000182">
    <property type="entry name" value="GNAT_dom"/>
</dbReference>
<sequence>MSLEIVPVPAPPDGERSSLYDGWHATYLAAELHGREDTATAWQHDEVRVDVLADDDSRTIELWAGLDGGEVVAAGYLELPQRDNRDHAWMAVHVHPDHRRRGHGSALLEHLTERARAAGRTLLDGEVGWAHDLGPDGAGVPGVEFLQRHGWSNALGDVQRVLDLPVDGALLDRLAAEAAPYHTAYTLRAFVGPVPDELLEGWAALVGQLVVEAPMGDLQLEAEDVDPALVRVKEETVRRQGRTKYSAVALDADGTVVAYTDLATTVHEPGRAYQWGTLVHRDHRGHRLGVAVKVANLRLLQAERPDVTRLITYNAEVNEHMVAVNVALGFRPVERLGEFSRTLA</sequence>
<dbReference type="GO" id="GO:0016747">
    <property type="term" value="F:acyltransferase activity, transferring groups other than amino-acyl groups"/>
    <property type="evidence" value="ECO:0007669"/>
    <property type="project" value="InterPro"/>
</dbReference>
<name>A0A7Y9RX48_9ACTN</name>
<dbReference type="InterPro" id="IPR016181">
    <property type="entry name" value="Acyl_CoA_acyltransferase"/>
</dbReference>
<protein>
    <submittedName>
        <fullName evidence="4">GNAT superfamily N-acetyltransferase</fullName>
    </submittedName>
</protein>
<accession>A0A7Y9RX48</accession>